<reference evidence="2 3" key="1">
    <citation type="submission" date="2019-10" db="EMBL/GenBank/DDBJ databases">
        <title>Prolixibacter strains distinguished by the presence of nitrate reductase genes were adept at nitrate-dependent anaerobic corrosion of metallic iron and carbon steel.</title>
        <authorList>
            <person name="Iino T."/>
            <person name="Shono N."/>
            <person name="Ito K."/>
            <person name="Nakamura R."/>
            <person name="Sueoka K."/>
            <person name="Harayama S."/>
            <person name="Ohkuma M."/>
        </authorList>
    </citation>
    <scope>NUCLEOTIDE SEQUENCE [LARGE SCALE GENOMIC DNA]</scope>
    <source>
        <strain evidence="2 3">JCM 13498</strain>
    </source>
</reference>
<gene>
    <name evidence="2" type="ORF">PbJCM13498_16730</name>
</gene>
<evidence type="ECO:0000313" key="2">
    <source>
        <dbReference type="EMBL" id="GET32810.1"/>
    </source>
</evidence>
<feature type="transmembrane region" description="Helical" evidence="1">
    <location>
        <begin position="7"/>
        <end position="29"/>
    </location>
</feature>
<organism evidence="2 3">
    <name type="scientific">Prolixibacter bellariivorans</name>
    <dbReference type="NCBI Taxonomy" id="314319"/>
    <lineage>
        <taxon>Bacteria</taxon>
        <taxon>Pseudomonadati</taxon>
        <taxon>Bacteroidota</taxon>
        <taxon>Bacteroidia</taxon>
        <taxon>Marinilabiliales</taxon>
        <taxon>Prolixibacteraceae</taxon>
        <taxon>Prolixibacter</taxon>
    </lineage>
</organism>
<accession>A0A5M4AY31</accession>
<protein>
    <recommendedName>
        <fullName evidence="4">Glycosyltransferase RgtA/B/C/D-like domain-containing protein</fullName>
    </recommendedName>
</protein>
<dbReference type="EMBL" id="BLAX01000001">
    <property type="protein sequence ID" value="GET32810.1"/>
    <property type="molecule type" value="Genomic_DNA"/>
</dbReference>
<dbReference type="Proteomes" id="UP000391834">
    <property type="component" value="Unassembled WGS sequence"/>
</dbReference>
<keyword evidence="1" id="KW-0812">Transmembrane</keyword>
<proteinExistence type="predicted"/>
<name>A0A5M4AY31_9BACT</name>
<evidence type="ECO:0000256" key="1">
    <source>
        <dbReference type="SAM" id="Phobius"/>
    </source>
</evidence>
<keyword evidence="1" id="KW-1133">Transmembrane helix</keyword>
<feature type="transmembrane region" description="Helical" evidence="1">
    <location>
        <begin position="270"/>
        <end position="286"/>
    </location>
</feature>
<feature type="transmembrane region" description="Helical" evidence="1">
    <location>
        <begin position="119"/>
        <end position="142"/>
    </location>
</feature>
<keyword evidence="3" id="KW-1185">Reference proteome</keyword>
<comment type="caution">
    <text evidence="2">The sequence shown here is derived from an EMBL/GenBank/DDBJ whole genome shotgun (WGS) entry which is preliminary data.</text>
</comment>
<feature type="transmembrane region" description="Helical" evidence="1">
    <location>
        <begin position="82"/>
        <end position="99"/>
    </location>
</feature>
<feature type="transmembrane region" description="Helical" evidence="1">
    <location>
        <begin position="208"/>
        <end position="225"/>
    </location>
</feature>
<keyword evidence="1" id="KW-0472">Membrane</keyword>
<feature type="transmembrane region" description="Helical" evidence="1">
    <location>
        <begin position="326"/>
        <end position="344"/>
    </location>
</feature>
<dbReference type="OrthoDB" id="1492504at2"/>
<sequence>MKKTGYILITGIIFLLSFRLYSALFYPALNSDNAVGILMVHYFHLPHDWYAWGQDRMGSLIPLLAQIPHRLFHWSALTSESVIHYGILLLGFLAFASFLKSKFYRVVFAIVWFFPPMRLIDVTQFAFGIQYSLIAMACYLLSRSDKASVRGKPVVYHLILLATVLVLISAVWVSDLAVVSVVLLLGIRLFFLVKENGPQSPVLRNSGIYYAVATIVAGGWFILYAKANAGAGHNYAAIDSLHTFGRALGIFTKTVVDLFLFRANEPFTSVYSWLVLLILGFAVSRIRKMEWNDTIRKWGIFFLLDAVVVFAVIMLSRWTFLNNVPRRYFTCTYISLSFVVLLVFDNGHLRGKQLKMWQAFIALTVVIGGAGTIYNLKYIWPGTLTPKVKVVGEFKQLGKIGVIAEYWNSYITSCVDPEMIKATPHDTTWAVKSREQVKEVFEQKNIYVIRDMWLKSFPDTLKEFGHTLLKDGEPFHIGDCDVCKYAKTE</sequence>
<dbReference type="RefSeq" id="WP_025862681.1">
    <property type="nucleotide sequence ID" value="NZ_BLAX01000001.1"/>
</dbReference>
<feature type="transmembrane region" description="Helical" evidence="1">
    <location>
        <begin position="356"/>
        <end position="376"/>
    </location>
</feature>
<evidence type="ECO:0000313" key="3">
    <source>
        <dbReference type="Proteomes" id="UP000391834"/>
    </source>
</evidence>
<feature type="transmembrane region" description="Helical" evidence="1">
    <location>
        <begin position="298"/>
        <end position="320"/>
    </location>
</feature>
<feature type="transmembrane region" description="Helical" evidence="1">
    <location>
        <begin position="154"/>
        <end position="187"/>
    </location>
</feature>
<dbReference type="AlphaFoldDB" id="A0A5M4AY31"/>
<evidence type="ECO:0008006" key="4">
    <source>
        <dbReference type="Google" id="ProtNLM"/>
    </source>
</evidence>